<gene>
    <name evidence="5 7" type="primary">orn</name>
    <name evidence="7" type="ORF">GCM10007878_16670</name>
</gene>
<keyword evidence="8" id="KW-1185">Reference proteome</keyword>
<dbReference type="InterPro" id="IPR012337">
    <property type="entry name" value="RNaseH-like_sf"/>
</dbReference>
<evidence type="ECO:0000313" key="7">
    <source>
        <dbReference type="EMBL" id="GLR64229.1"/>
    </source>
</evidence>
<dbReference type="RefSeq" id="WP_036239768.1">
    <property type="nucleotide sequence ID" value="NZ_BSOR01000028.1"/>
</dbReference>
<evidence type="ECO:0000256" key="4">
    <source>
        <dbReference type="ARBA" id="ARBA00022839"/>
    </source>
</evidence>
<name>A0ABQ6A293_9GAMM</name>
<comment type="subcellular location">
    <subcellularLocation>
        <location evidence="5">Cytoplasm</location>
    </subcellularLocation>
</comment>
<keyword evidence="3 5" id="KW-0378">Hydrolase</keyword>
<dbReference type="EMBL" id="BSOR01000028">
    <property type="protein sequence ID" value="GLR64229.1"/>
    <property type="molecule type" value="Genomic_DNA"/>
</dbReference>
<proteinExistence type="inferred from homology"/>
<dbReference type="HAMAP" id="MF_00045">
    <property type="entry name" value="Oligoribonuclease"/>
    <property type="match status" value="1"/>
</dbReference>
<dbReference type="SMART" id="SM00479">
    <property type="entry name" value="EXOIII"/>
    <property type="match status" value="1"/>
</dbReference>
<comment type="function">
    <text evidence="5">3'-to-5' exoribonuclease specific for small oligoribonucleotides.</text>
</comment>
<comment type="caution">
    <text evidence="7">The sequence shown here is derived from an EMBL/GenBank/DDBJ whole genome shotgun (WGS) entry which is preliminary data.</text>
</comment>
<dbReference type="CDD" id="cd06135">
    <property type="entry name" value="Orn"/>
    <property type="match status" value="1"/>
</dbReference>
<dbReference type="Pfam" id="PF00929">
    <property type="entry name" value="RNase_T"/>
    <property type="match status" value="1"/>
</dbReference>
<dbReference type="Gene3D" id="3.30.420.10">
    <property type="entry name" value="Ribonuclease H-like superfamily/Ribonuclease H"/>
    <property type="match status" value="1"/>
</dbReference>
<evidence type="ECO:0000256" key="5">
    <source>
        <dbReference type="HAMAP-Rule" id="MF_00045"/>
    </source>
</evidence>
<dbReference type="Proteomes" id="UP001156682">
    <property type="component" value="Unassembled WGS sequence"/>
</dbReference>
<dbReference type="PANTHER" id="PTHR11046">
    <property type="entry name" value="OLIGORIBONUCLEASE, MITOCHONDRIAL"/>
    <property type="match status" value="1"/>
</dbReference>
<dbReference type="PANTHER" id="PTHR11046:SF0">
    <property type="entry name" value="OLIGORIBONUCLEASE, MITOCHONDRIAL"/>
    <property type="match status" value="1"/>
</dbReference>
<comment type="similarity">
    <text evidence="1 5">Belongs to the oligoribonuclease family.</text>
</comment>
<keyword evidence="5" id="KW-0963">Cytoplasm</keyword>
<dbReference type="InterPro" id="IPR013520">
    <property type="entry name" value="Ribonucl_H"/>
</dbReference>
<accession>A0ABQ6A293</accession>
<evidence type="ECO:0000256" key="2">
    <source>
        <dbReference type="ARBA" id="ARBA00022722"/>
    </source>
</evidence>
<feature type="active site" evidence="5">
    <location>
        <position position="137"/>
    </location>
</feature>
<dbReference type="InterPro" id="IPR022894">
    <property type="entry name" value="Oligoribonuclease"/>
</dbReference>
<keyword evidence="4 5" id="KW-0269">Exonuclease</keyword>
<dbReference type="NCBIfam" id="NF003765">
    <property type="entry name" value="PRK05359.1"/>
    <property type="match status" value="1"/>
</dbReference>
<dbReference type="InterPro" id="IPR036397">
    <property type="entry name" value="RNaseH_sf"/>
</dbReference>
<keyword evidence="2 5" id="KW-0540">Nuclease</keyword>
<sequence>MTEVTTNKAAKKPSNLIWIDLEMTGLDPNKERIIEIATIVTDCDLNVIEEGPVLAINQPTALLDAMDEWCTRTHGASGLTQRVKDSKVTVAEAEAATLDFLRRHIEEGASPMCGNSVHQDRRFMVNEMPELEAFFHYRNLDVSTLKELAVRWHPELPKKFKKAGTHLALDDIRESIAELRFYRDEFIRLPETPNA</sequence>
<evidence type="ECO:0000259" key="6">
    <source>
        <dbReference type="SMART" id="SM00479"/>
    </source>
</evidence>
<feature type="domain" description="Exonuclease" evidence="6">
    <location>
        <begin position="15"/>
        <end position="188"/>
    </location>
</feature>
<evidence type="ECO:0000313" key="8">
    <source>
        <dbReference type="Proteomes" id="UP001156682"/>
    </source>
</evidence>
<dbReference type="EC" id="3.1.-.-" evidence="5"/>
<organism evidence="7 8">
    <name type="scientific">Marinospirillum insulare</name>
    <dbReference type="NCBI Taxonomy" id="217169"/>
    <lineage>
        <taxon>Bacteria</taxon>
        <taxon>Pseudomonadati</taxon>
        <taxon>Pseudomonadota</taxon>
        <taxon>Gammaproteobacteria</taxon>
        <taxon>Oceanospirillales</taxon>
        <taxon>Oceanospirillaceae</taxon>
        <taxon>Marinospirillum</taxon>
    </lineage>
</organism>
<reference evidence="8" key="1">
    <citation type="journal article" date="2019" name="Int. J. Syst. Evol. Microbiol.">
        <title>The Global Catalogue of Microorganisms (GCM) 10K type strain sequencing project: providing services to taxonomists for standard genome sequencing and annotation.</title>
        <authorList>
            <consortium name="The Broad Institute Genomics Platform"/>
            <consortium name="The Broad Institute Genome Sequencing Center for Infectious Disease"/>
            <person name="Wu L."/>
            <person name="Ma J."/>
        </authorList>
    </citation>
    <scope>NUCLEOTIDE SEQUENCE [LARGE SCALE GENOMIC DNA]</scope>
    <source>
        <strain evidence="8">NBRC 100033</strain>
    </source>
</reference>
<protein>
    <recommendedName>
        <fullName evidence="5">Oligoribonuclease</fullName>
        <ecNumber evidence="5">3.1.-.-</ecNumber>
    </recommendedName>
</protein>
<dbReference type="SUPFAM" id="SSF53098">
    <property type="entry name" value="Ribonuclease H-like"/>
    <property type="match status" value="1"/>
</dbReference>
<evidence type="ECO:0000256" key="1">
    <source>
        <dbReference type="ARBA" id="ARBA00009921"/>
    </source>
</evidence>
<evidence type="ECO:0000256" key="3">
    <source>
        <dbReference type="ARBA" id="ARBA00022801"/>
    </source>
</evidence>